<keyword evidence="8" id="KW-1185">Reference proteome</keyword>
<dbReference type="PANTHER" id="PTHR48050">
    <property type="entry name" value="STEROL 3-BETA-GLUCOSYLTRANSFERASE"/>
    <property type="match status" value="1"/>
</dbReference>
<dbReference type="GO" id="GO:0008194">
    <property type="term" value="F:UDP-glycosyltransferase activity"/>
    <property type="evidence" value="ECO:0007669"/>
    <property type="project" value="InterPro"/>
</dbReference>
<comment type="similarity">
    <text evidence="1">Belongs to the glycosyltransferase 28 family.</text>
</comment>
<evidence type="ECO:0000256" key="1">
    <source>
        <dbReference type="ARBA" id="ARBA00006962"/>
    </source>
</evidence>
<evidence type="ECO:0000313" key="7">
    <source>
        <dbReference type="EMBL" id="REH43755.1"/>
    </source>
</evidence>
<organism evidence="7 8">
    <name type="scientific">Kutzneria buriramensis</name>
    <dbReference type="NCBI Taxonomy" id="1045776"/>
    <lineage>
        <taxon>Bacteria</taxon>
        <taxon>Bacillati</taxon>
        <taxon>Actinomycetota</taxon>
        <taxon>Actinomycetes</taxon>
        <taxon>Pseudonocardiales</taxon>
        <taxon>Pseudonocardiaceae</taxon>
        <taxon>Kutzneria</taxon>
    </lineage>
</organism>
<dbReference type="GO" id="GO:0017000">
    <property type="term" value="P:antibiotic biosynthetic process"/>
    <property type="evidence" value="ECO:0007669"/>
    <property type="project" value="UniProtKB-ARBA"/>
</dbReference>
<feature type="region of interest" description="Disordered" evidence="4">
    <location>
        <begin position="378"/>
        <end position="402"/>
    </location>
</feature>
<keyword evidence="3 7" id="KW-0808">Transferase</keyword>
<gene>
    <name evidence="7" type="ORF">BCF44_109298</name>
</gene>
<proteinExistence type="inferred from homology"/>
<dbReference type="InterPro" id="IPR048284">
    <property type="entry name" value="EryCIII-like_N"/>
</dbReference>
<accession>A0A3E0HG20</accession>
<dbReference type="InterPro" id="IPR010610">
    <property type="entry name" value="EryCIII-like_C"/>
</dbReference>
<protein>
    <submittedName>
        <fullName evidence="7">Glycosyltransferase</fullName>
    </submittedName>
</protein>
<feature type="domain" description="Erythromycin biosynthesis protein CIII-like N-terminal" evidence="6">
    <location>
        <begin position="23"/>
        <end position="214"/>
    </location>
</feature>
<dbReference type="AlphaFoldDB" id="A0A3E0HG20"/>
<comment type="caution">
    <text evidence="7">The sequence shown here is derived from an EMBL/GenBank/DDBJ whole genome shotgun (WGS) entry which is preliminary data.</text>
</comment>
<evidence type="ECO:0000259" key="5">
    <source>
        <dbReference type="Pfam" id="PF06722"/>
    </source>
</evidence>
<dbReference type="Gene3D" id="3.40.50.2000">
    <property type="entry name" value="Glycogen Phosphorylase B"/>
    <property type="match status" value="2"/>
</dbReference>
<dbReference type="CDD" id="cd03784">
    <property type="entry name" value="GT1_Gtf-like"/>
    <property type="match status" value="1"/>
</dbReference>
<evidence type="ECO:0000256" key="4">
    <source>
        <dbReference type="SAM" id="MobiDB-lite"/>
    </source>
</evidence>
<evidence type="ECO:0000256" key="3">
    <source>
        <dbReference type="ARBA" id="ARBA00022679"/>
    </source>
</evidence>
<dbReference type="SUPFAM" id="SSF53756">
    <property type="entry name" value="UDP-Glycosyltransferase/glycogen phosphorylase"/>
    <property type="match status" value="1"/>
</dbReference>
<dbReference type="PANTHER" id="PTHR48050:SF13">
    <property type="entry name" value="STEROL 3-BETA-GLUCOSYLTRANSFERASE UGT80A2"/>
    <property type="match status" value="1"/>
</dbReference>
<dbReference type="GO" id="GO:0016758">
    <property type="term" value="F:hexosyltransferase activity"/>
    <property type="evidence" value="ECO:0007669"/>
    <property type="project" value="UniProtKB-ARBA"/>
</dbReference>
<evidence type="ECO:0000313" key="8">
    <source>
        <dbReference type="Proteomes" id="UP000256269"/>
    </source>
</evidence>
<dbReference type="EMBL" id="QUNO01000009">
    <property type="protein sequence ID" value="REH43755.1"/>
    <property type="molecule type" value="Genomic_DNA"/>
</dbReference>
<sequence length="402" mass="42133">MRVLFGLPPMAGHARSIAPLAAALRSAGHDIVAVGRPNVVPGILSRHIPAFPVGQPVDVVGGILKALPAGSSVQEMWGRSDGPEHLVGVAHHYVAYAEEVLDEVLDFTRAWRPDVVVYDPLDFAARIAAAELGVPTVRHRWATDPYGTITESEALARLGSLEPALVLDPCPPSLQLPGVAPGMPVRYVQDNGVGVVPPWTLVPPSRPTVCVCPGTEALTLGGAPGFRNALLALAQLDVDVIAAVNAANLDLLGPLPASIRVVDMVPLHMFLHHCTAIVHHGGAGCLLTSIAAGLPQLVLPVIADQYANGDQIAAYGAGLTLSTMVEQRDPEAVATAVKRLITDDSLTARALTLRAEHESQPDVFDSVAALAQVAHHNPRTRLSADGNPPHGRAPAQPQTRAC</sequence>
<dbReference type="Proteomes" id="UP000256269">
    <property type="component" value="Unassembled WGS sequence"/>
</dbReference>
<keyword evidence="2" id="KW-0328">Glycosyltransferase</keyword>
<evidence type="ECO:0000256" key="2">
    <source>
        <dbReference type="ARBA" id="ARBA00022676"/>
    </source>
</evidence>
<dbReference type="InterPro" id="IPR050426">
    <property type="entry name" value="Glycosyltransferase_28"/>
</dbReference>
<name>A0A3E0HG20_9PSEU</name>
<dbReference type="RefSeq" id="WP_170217771.1">
    <property type="nucleotide sequence ID" value="NZ_CP144375.1"/>
</dbReference>
<evidence type="ECO:0000259" key="6">
    <source>
        <dbReference type="Pfam" id="PF21036"/>
    </source>
</evidence>
<feature type="domain" description="Erythromycin biosynthesis protein CIII-like C-terminal" evidence="5">
    <location>
        <begin position="230"/>
        <end position="363"/>
    </location>
</feature>
<dbReference type="InterPro" id="IPR002213">
    <property type="entry name" value="UDP_glucos_trans"/>
</dbReference>
<dbReference type="Pfam" id="PF21036">
    <property type="entry name" value="EryCIII-like_N"/>
    <property type="match status" value="1"/>
</dbReference>
<reference evidence="7 8" key="1">
    <citation type="submission" date="2018-08" db="EMBL/GenBank/DDBJ databases">
        <title>Genomic Encyclopedia of Archaeal and Bacterial Type Strains, Phase II (KMG-II): from individual species to whole genera.</title>
        <authorList>
            <person name="Goeker M."/>
        </authorList>
    </citation>
    <scope>NUCLEOTIDE SEQUENCE [LARGE SCALE GENOMIC DNA]</scope>
    <source>
        <strain evidence="7 8">DSM 45791</strain>
    </source>
</reference>
<dbReference type="Pfam" id="PF06722">
    <property type="entry name" value="EryCIII-like_C"/>
    <property type="match status" value="1"/>
</dbReference>